<dbReference type="InterPro" id="IPR003439">
    <property type="entry name" value="ABC_transporter-like_ATP-bd"/>
</dbReference>
<dbReference type="InterPro" id="IPR039421">
    <property type="entry name" value="Type_1_exporter"/>
</dbReference>
<keyword evidence="5" id="KW-1133">Transmembrane helix</keyword>
<dbReference type="PROSITE" id="PS50929">
    <property type="entry name" value="ABC_TM1F"/>
    <property type="match status" value="1"/>
</dbReference>
<keyword evidence="4" id="KW-0067">ATP-binding</keyword>
<evidence type="ECO:0000256" key="5">
    <source>
        <dbReference type="ARBA" id="ARBA00022989"/>
    </source>
</evidence>
<dbReference type="PROSITE" id="PS00211">
    <property type="entry name" value="ABC_TRANSPORTER_1"/>
    <property type="match status" value="1"/>
</dbReference>
<dbReference type="InterPro" id="IPR011527">
    <property type="entry name" value="ABC1_TM_dom"/>
</dbReference>
<gene>
    <name evidence="9" type="ORF">NIES592_11765</name>
</gene>
<feature type="domain" description="ABC transporter" evidence="7">
    <location>
        <begin position="91"/>
        <end position="325"/>
    </location>
</feature>
<evidence type="ECO:0000256" key="3">
    <source>
        <dbReference type="ARBA" id="ARBA00022741"/>
    </source>
</evidence>
<evidence type="ECO:0000259" key="7">
    <source>
        <dbReference type="PROSITE" id="PS50893"/>
    </source>
</evidence>
<evidence type="ECO:0000256" key="1">
    <source>
        <dbReference type="ARBA" id="ARBA00004651"/>
    </source>
</evidence>
<dbReference type="InterPro" id="IPR017871">
    <property type="entry name" value="ABC_transporter-like_CS"/>
</dbReference>
<evidence type="ECO:0000313" key="10">
    <source>
        <dbReference type="Proteomes" id="UP000186391"/>
    </source>
</evidence>
<proteinExistence type="predicted"/>
<evidence type="ECO:0000256" key="6">
    <source>
        <dbReference type="ARBA" id="ARBA00023136"/>
    </source>
</evidence>
<protein>
    <recommendedName>
        <fullName evidence="11">ABC transporter</fullName>
    </recommendedName>
</protein>
<keyword evidence="3" id="KW-0547">Nucleotide-binding</keyword>
<dbReference type="InterPro" id="IPR036640">
    <property type="entry name" value="ABC1_TM_sf"/>
</dbReference>
<evidence type="ECO:0000256" key="2">
    <source>
        <dbReference type="ARBA" id="ARBA00022692"/>
    </source>
</evidence>
<dbReference type="PROSITE" id="PS50893">
    <property type="entry name" value="ABC_TRANSPORTER_2"/>
    <property type="match status" value="1"/>
</dbReference>
<evidence type="ECO:0000256" key="4">
    <source>
        <dbReference type="ARBA" id="ARBA00022840"/>
    </source>
</evidence>
<comment type="caution">
    <text evidence="9">The sequence shown here is derived from an EMBL/GenBank/DDBJ whole genome shotgun (WGS) entry which is preliminary data.</text>
</comment>
<evidence type="ECO:0000313" key="9">
    <source>
        <dbReference type="EMBL" id="OKH13995.1"/>
    </source>
</evidence>
<evidence type="ECO:0000259" key="8">
    <source>
        <dbReference type="PROSITE" id="PS50929"/>
    </source>
</evidence>
<feature type="domain" description="ABC transmembrane type-1" evidence="8">
    <location>
        <begin position="1"/>
        <end position="57"/>
    </location>
</feature>
<accession>A0A1U7GZQ2</accession>
<dbReference type="GO" id="GO:0005524">
    <property type="term" value="F:ATP binding"/>
    <property type="evidence" value="ECO:0007669"/>
    <property type="project" value="UniProtKB-KW"/>
</dbReference>
<comment type="subcellular location">
    <subcellularLocation>
        <location evidence="1">Cell membrane</location>
        <topology evidence="1">Multi-pass membrane protein</topology>
    </subcellularLocation>
</comment>
<dbReference type="Proteomes" id="UP000186391">
    <property type="component" value="Unassembled WGS sequence"/>
</dbReference>
<dbReference type="Gene3D" id="1.20.1560.10">
    <property type="entry name" value="ABC transporter type 1, transmembrane domain"/>
    <property type="match status" value="1"/>
</dbReference>
<sequence>MVDFMNHLGYVTVLAYGAWEVMRGEITVGDLTAFLAYLNHINQPAKRFSKVMHTIQKGATALERIFEILDTQPEIEEKPEAIALPLIQGNISWQAVEFAYTSGQPVIHNFTLDIQPGMTVALVGSSGAGKSTLANLVVRFYDPQKGRILIDGYDIRDVNLQSLRSQIGIVSQETLLLHGTIEENIAYGKVGVHHAEIESAARIANAHEFIINLPQGYQTMIGERGVKLSGGQRQRLAIARVLIKNPRFLILDEATSALDTESEHLIQKALKELLKNRTCLVIAHRLSTIQNADLIVVLEKGSIQEVGTHSELLAKGGRYAYLHTMQFPQKSHLDVQP</sequence>
<name>A0A1U7GZQ2_9CYAN</name>
<dbReference type="CDD" id="cd03251">
    <property type="entry name" value="ABCC_MsbA"/>
    <property type="match status" value="1"/>
</dbReference>
<dbReference type="InterPro" id="IPR027417">
    <property type="entry name" value="P-loop_NTPase"/>
</dbReference>
<dbReference type="SUPFAM" id="SSF90123">
    <property type="entry name" value="ABC transporter transmembrane region"/>
    <property type="match status" value="1"/>
</dbReference>
<dbReference type="GO" id="GO:0090374">
    <property type="term" value="P:oligopeptide export from mitochondrion"/>
    <property type="evidence" value="ECO:0007669"/>
    <property type="project" value="TreeGrafter"/>
</dbReference>
<keyword evidence="6" id="KW-0472">Membrane</keyword>
<dbReference type="GO" id="GO:0005886">
    <property type="term" value="C:plasma membrane"/>
    <property type="evidence" value="ECO:0007669"/>
    <property type="project" value="UniProtKB-SubCell"/>
</dbReference>
<dbReference type="InterPro" id="IPR003593">
    <property type="entry name" value="AAA+_ATPase"/>
</dbReference>
<reference evidence="9 10" key="1">
    <citation type="submission" date="2016-11" db="EMBL/GenBank/DDBJ databases">
        <title>Draft Genome Sequences of Nine Cyanobacterial Strains from Diverse Habitats.</title>
        <authorList>
            <person name="Zhu T."/>
            <person name="Hou S."/>
            <person name="Lu X."/>
            <person name="Hess W.R."/>
        </authorList>
    </citation>
    <scope>NUCLEOTIDE SEQUENCE [LARGE SCALE GENOMIC DNA]</scope>
    <source>
        <strain evidence="9 10">NIES-592</strain>
    </source>
</reference>
<dbReference type="Gene3D" id="3.40.50.300">
    <property type="entry name" value="P-loop containing nucleotide triphosphate hydrolases"/>
    <property type="match status" value="1"/>
</dbReference>
<keyword evidence="2" id="KW-0812">Transmembrane</keyword>
<dbReference type="GO" id="GO:0015421">
    <property type="term" value="F:ABC-type oligopeptide transporter activity"/>
    <property type="evidence" value="ECO:0007669"/>
    <property type="project" value="TreeGrafter"/>
</dbReference>
<dbReference type="PANTHER" id="PTHR43394:SF1">
    <property type="entry name" value="ATP-BINDING CASSETTE SUB-FAMILY B MEMBER 10, MITOCHONDRIAL"/>
    <property type="match status" value="1"/>
</dbReference>
<keyword evidence="10" id="KW-1185">Reference proteome</keyword>
<dbReference type="EMBL" id="MRCA01000005">
    <property type="protein sequence ID" value="OKH13995.1"/>
    <property type="molecule type" value="Genomic_DNA"/>
</dbReference>
<dbReference type="Pfam" id="PF00005">
    <property type="entry name" value="ABC_tran"/>
    <property type="match status" value="1"/>
</dbReference>
<dbReference type="GO" id="GO:0016887">
    <property type="term" value="F:ATP hydrolysis activity"/>
    <property type="evidence" value="ECO:0007669"/>
    <property type="project" value="InterPro"/>
</dbReference>
<evidence type="ECO:0008006" key="11">
    <source>
        <dbReference type="Google" id="ProtNLM"/>
    </source>
</evidence>
<dbReference type="FunFam" id="3.40.50.300:FF:000218">
    <property type="entry name" value="Multidrug ABC transporter ATP-binding protein"/>
    <property type="match status" value="1"/>
</dbReference>
<dbReference type="AlphaFoldDB" id="A0A1U7GZQ2"/>
<dbReference type="PANTHER" id="PTHR43394">
    <property type="entry name" value="ATP-DEPENDENT PERMEASE MDL1, MITOCHONDRIAL"/>
    <property type="match status" value="1"/>
</dbReference>
<dbReference type="SUPFAM" id="SSF52540">
    <property type="entry name" value="P-loop containing nucleoside triphosphate hydrolases"/>
    <property type="match status" value="1"/>
</dbReference>
<dbReference type="SMART" id="SM00382">
    <property type="entry name" value="AAA"/>
    <property type="match status" value="1"/>
</dbReference>
<organism evidence="9 10">
    <name type="scientific">Fischerella major NIES-592</name>
    <dbReference type="NCBI Taxonomy" id="210994"/>
    <lineage>
        <taxon>Bacteria</taxon>
        <taxon>Bacillati</taxon>
        <taxon>Cyanobacteriota</taxon>
        <taxon>Cyanophyceae</taxon>
        <taxon>Nostocales</taxon>
        <taxon>Hapalosiphonaceae</taxon>
        <taxon>Fischerella</taxon>
    </lineage>
</organism>